<dbReference type="Pfam" id="PF12802">
    <property type="entry name" value="MarR_2"/>
    <property type="match status" value="1"/>
</dbReference>
<keyword evidence="4" id="KW-1185">Reference proteome</keyword>
<dbReference type="InterPro" id="IPR000600">
    <property type="entry name" value="ROK"/>
</dbReference>
<dbReference type="SUPFAM" id="SSF46785">
    <property type="entry name" value="Winged helix' DNA-binding domain"/>
    <property type="match status" value="1"/>
</dbReference>
<dbReference type="PANTHER" id="PTHR18964">
    <property type="entry name" value="ROK (REPRESSOR, ORF, KINASE) FAMILY"/>
    <property type="match status" value="1"/>
</dbReference>
<dbReference type="PANTHER" id="PTHR18964:SF149">
    <property type="entry name" value="BIFUNCTIONAL UDP-N-ACETYLGLUCOSAMINE 2-EPIMERASE_N-ACETYLMANNOSAMINE KINASE"/>
    <property type="match status" value="1"/>
</dbReference>
<dbReference type="AlphaFoldDB" id="A0A0F0LQK8"/>
<dbReference type="EMBL" id="JYIX01000032">
    <property type="protein sequence ID" value="KJL33806.1"/>
    <property type="molecule type" value="Genomic_DNA"/>
</dbReference>
<dbReference type="GO" id="GO:0003700">
    <property type="term" value="F:DNA-binding transcription factor activity"/>
    <property type="evidence" value="ECO:0007669"/>
    <property type="project" value="InterPro"/>
</dbReference>
<dbReference type="InterPro" id="IPR000835">
    <property type="entry name" value="HTH_MarR-typ"/>
</dbReference>
<protein>
    <submittedName>
        <fullName evidence="3">N-acetylglucosamine repressor</fullName>
    </submittedName>
</protein>
<evidence type="ECO:0000313" key="4">
    <source>
        <dbReference type="Proteomes" id="UP000033740"/>
    </source>
</evidence>
<feature type="domain" description="HTH marR-type" evidence="2">
    <location>
        <begin position="19"/>
        <end position="67"/>
    </location>
</feature>
<gene>
    <name evidence="3" type="primary">nagC_4</name>
    <name evidence="3" type="ORF">RS86_01603</name>
</gene>
<dbReference type="RefSeq" id="WP_045271673.1">
    <property type="nucleotide sequence ID" value="NZ_JYIX01000032.1"/>
</dbReference>
<sequence length="386" mass="39704">MNERATTVEGVRRTNLAEVLRLVHHSGPRSRAVITAETGLNRSTVSDLVGRLVGAGLVVEHEPDPTRRVGRPSPVVVPSPDVVAIGVNPEIDAVEIGAVSLGGAVRERVRIPVERPDVADVVEIVARVVEGWRAGALEGCRIEGIGVAVPGLVRAADGEVRFAPHLEWRDADIAGPLTAALALDVVVGNDASLGARAERLFGAAREHEDVVYLNGGASGIGGGLILHGRLIGGVGGYAGEWGQTEASVADAADRRADGGVLEDEVNRARLVTAAGLAAPDDAELRAALSASDDGPAATEIGRQRRILAATLGNAVNVLNPGMIVLGGFLGILRELDPEAFDEGVRTRALAASAEGLEISAAALGADRLLIGAADAAFERLLADPLG</sequence>
<dbReference type="SUPFAM" id="SSF53067">
    <property type="entry name" value="Actin-like ATPase domain"/>
    <property type="match status" value="1"/>
</dbReference>
<dbReference type="STRING" id="582680.RS86_01603"/>
<evidence type="ECO:0000313" key="3">
    <source>
        <dbReference type="EMBL" id="KJL33806.1"/>
    </source>
</evidence>
<dbReference type="Gene3D" id="1.10.10.10">
    <property type="entry name" value="Winged helix-like DNA-binding domain superfamily/Winged helix DNA-binding domain"/>
    <property type="match status" value="1"/>
</dbReference>
<proteinExistence type="inferred from homology"/>
<reference evidence="3 4" key="1">
    <citation type="submission" date="2015-02" db="EMBL/GenBank/DDBJ databases">
        <title>Draft genome sequences of ten Microbacterium spp. with emphasis on heavy metal contaminated environments.</title>
        <authorList>
            <person name="Corretto E."/>
        </authorList>
    </citation>
    <scope>NUCLEOTIDE SEQUENCE [LARGE SCALE GENOMIC DNA]</scope>
    <source>
        <strain evidence="3 4">ARN176</strain>
    </source>
</reference>
<dbReference type="InterPro" id="IPR043129">
    <property type="entry name" value="ATPase_NBD"/>
</dbReference>
<name>A0A0F0LQK8_9MICO</name>
<dbReference type="PATRIC" id="fig|582680.6.peg.1654"/>
<dbReference type="InterPro" id="IPR036388">
    <property type="entry name" value="WH-like_DNA-bd_sf"/>
</dbReference>
<dbReference type="InterPro" id="IPR036390">
    <property type="entry name" value="WH_DNA-bd_sf"/>
</dbReference>
<evidence type="ECO:0000256" key="1">
    <source>
        <dbReference type="ARBA" id="ARBA00006479"/>
    </source>
</evidence>
<dbReference type="Pfam" id="PF00480">
    <property type="entry name" value="ROK"/>
    <property type="match status" value="1"/>
</dbReference>
<accession>A0A0F0LQK8</accession>
<comment type="similarity">
    <text evidence="1">Belongs to the ROK (NagC/XylR) family.</text>
</comment>
<organism evidence="3 4">
    <name type="scientific">Microbacterium azadirachtae</name>
    <dbReference type="NCBI Taxonomy" id="582680"/>
    <lineage>
        <taxon>Bacteria</taxon>
        <taxon>Bacillati</taxon>
        <taxon>Actinomycetota</taxon>
        <taxon>Actinomycetes</taxon>
        <taxon>Micrococcales</taxon>
        <taxon>Microbacteriaceae</taxon>
        <taxon>Microbacterium</taxon>
    </lineage>
</organism>
<evidence type="ECO:0000259" key="2">
    <source>
        <dbReference type="Pfam" id="PF12802"/>
    </source>
</evidence>
<dbReference type="Proteomes" id="UP000033740">
    <property type="component" value="Unassembled WGS sequence"/>
</dbReference>
<dbReference type="Gene3D" id="3.30.420.40">
    <property type="match status" value="2"/>
</dbReference>
<comment type="caution">
    <text evidence="3">The sequence shown here is derived from an EMBL/GenBank/DDBJ whole genome shotgun (WGS) entry which is preliminary data.</text>
</comment>